<protein>
    <recommendedName>
        <fullName evidence="8">Ig-like domain-containing protein</fullName>
    </recommendedName>
</protein>
<dbReference type="SUPFAM" id="SSF48726">
    <property type="entry name" value="Immunoglobulin"/>
    <property type="match status" value="2"/>
</dbReference>
<dbReference type="EMBL" id="UYJE01001963">
    <property type="protein sequence ID" value="VDI06732.1"/>
    <property type="molecule type" value="Genomic_DNA"/>
</dbReference>
<organism evidence="9 10">
    <name type="scientific">Mytilus galloprovincialis</name>
    <name type="common">Mediterranean mussel</name>
    <dbReference type="NCBI Taxonomy" id="29158"/>
    <lineage>
        <taxon>Eukaryota</taxon>
        <taxon>Metazoa</taxon>
        <taxon>Spiralia</taxon>
        <taxon>Lophotrochozoa</taxon>
        <taxon>Mollusca</taxon>
        <taxon>Bivalvia</taxon>
        <taxon>Autobranchia</taxon>
        <taxon>Pteriomorphia</taxon>
        <taxon>Mytilida</taxon>
        <taxon>Mytiloidea</taxon>
        <taxon>Mytilidae</taxon>
        <taxon>Mytilinae</taxon>
        <taxon>Mytilus</taxon>
    </lineage>
</organism>
<dbReference type="GO" id="GO:0005911">
    <property type="term" value="C:cell-cell junction"/>
    <property type="evidence" value="ECO:0007669"/>
    <property type="project" value="TreeGrafter"/>
</dbReference>
<dbReference type="PANTHER" id="PTHR11640">
    <property type="entry name" value="NEPHRIN"/>
    <property type="match status" value="1"/>
</dbReference>
<reference evidence="9" key="1">
    <citation type="submission" date="2018-11" db="EMBL/GenBank/DDBJ databases">
        <authorList>
            <person name="Alioto T."/>
            <person name="Alioto T."/>
        </authorList>
    </citation>
    <scope>NUCLEOTIDE SEQUENCE</scope>
</reference>
<keyword evidence="7" id="KW-1133">Transmembrane helix</keyword>
<evidence type="ECO:0000256" key="5">
    <source>
        <dbReference type="ARBA" id="ARBA00023319"/>
    </source>
</evidence>
<dbReference type="GO" id="GO:0005886">
    <property type="term" value="C:plasma membrane"/>
    <property type="evidence" value="ECO:0007669"/>
    <property type="project" value="TreeGrafter"/>
</dbReference>
<sequence length="594" mass="67773">RLLKPKISFDKYPFVGERVHFKCNLFKERNNSFTYYYGDEHSRYNYLDVTLSDKGKKVSCQSTNRNGVKSNFSNVLTLDPHYGPEDVKISHTGNVYNVTEHDRLSLMCSAKCYPGCHFSWTDIQGQKTYQGYNLIINKVKRLNGGLYRCHANHTEVTTKTKVKDITINVLYSPKFNSYIKFDVNYTKSKRYTFTEGTLSFTVIINGNPKSCIEMYSSDLNTKTAAQFSSNGIYYSIGLPHMSCENTGNYTLVASNGIGMSSNMTVQLNILCKPKKLLIAPDDTHTELGQEWIVQLSVVSNPKPNVTWVNSTSNLWELIEMKDFRFKFTSVVNASQLSDYGVYGVKICNTIGCITEYVVLQPKGKETIEISETMDYLVYAVSGGGAALFLICIVTCWFCCRKKRQQNKAINEQPKNKAINEQPKNKAINEQHKNKAINEQAKNKATNKQTKNKAIQEQPKIKAIKEQPKIKAINEQPKNKAIVQQPKNKAINQRPKTKATNQQPKNKATNEKPKNKAIYQQPKNIPENGDHEDVEHLYDDISLSYFPSVHYRNSEHEDTNAYTNPGYVNLQQPKQEVDNRHNKNESSARKYVNIK</sequence>
<comment type="caution">
    <text evidence="9">The sequence shown here is derived from an EMBL/GenBank/DDBJ whole genome shotgun (WGS) entry which is preliminary data.</text>
</comment>
<evidence type="ECO:0000256" key="7">
    <source>
        <dbReference type="SAM" id="Phobius"/>
    </source>
</evidence>
<dbReference type="InterPro" id="IPR007110">
    <property type="entry name" value="Ig-like_dom"/>
</dbReference>
<dbReference type="Gene3D" id="2.60.40.10">
    <property type="entry name" value="Immunoglobulins"/>
    <property type="match status" value="2"/>
</dbReference>
<dbReference type="PANTHER" id="PTHR11640:SF31">
    <property type="entry name" value="IRREGULAR CHIASM C-ROUGHEST PROTEIN-RELATED"/>
    <property type="match status" value="1"/>
</dbReference>
<gene>
    <name evidence="9" type="ORF">MGAL_10B018026</name>
</gene>
<feature type="compositionally biased region" description="Basic and acidic residues" evidence="6">
    <location>
        <begin position="458"/>
        <end position="468"/>
    </location>
</feature>
<evidence type="ECO:0000256" key="6">
    <source>
        <dbReference type="SAM" id="MobiDB-lite"/>
    </source>
</evidence>
<feature type="region of interest" description="Disordered" evidence="6">
    <location>
        <begin position="439"/>
        <end position="530"/>
    </location>
</feature>
<name>A0A8B6CM36_MYTGA</name>
<dbReference type="GO" id="GO:0050839">
    <property type="term" value="F:cell adhesion molecule binding"/>
    <property type="evidence" value="ECO:0007669"/>
    <property type="project" value="TreeGrafter"/>
</dbReference>
<dbReference type="AlphaFoldDB" id="A0A8B6CM36"/>
<dbReference type="Proteomes" id="UP000596742">
    <property type="component" value="Unassembled WGS sequence"/>
</dbReference>
<feature type="compositionally biased region" description="Polar residues" evidence="6">
    <location>
        <begin position="497"/>
        <end position="506"/>
    </location>
</feature>
<keyword evidence="5" id="KW-0393">Immunoglobulin domain</keyword>
<keyword evidence="10" id="KW-1185">Reference proteome</keyword>
<feature type="transmembrane region" description="Helical" evidence="7">
    <location>
        <begin position="375"/>
        <end position="399"/>
    </location>
</feature>
<keyword evidence="7" id="KW-0812">Transmembrane</keyword>
<accession>A0A8B6CM36</accession>
<dbReference type="InterPro" id="IPR036179">
    <property type="entry name" value="Ig-like_dom_sf"/>
</dbReference>
<dbReference type="GO" id="GO:0098609">
    <property type="term" value="P:cell-cell adhesion"/>
    <property type="evidence" value="ECO:0007669"/>
    <property type="project" value="TreeGrafter"/>
</dbReference>
<dbReference type="PROSITE" id="PS50835">
    <property type="entry name" value="IG_LIKE"/>
    <property type="match status" value="1"/>
</dbReference>
<evidence type="ECO:0000256" key="4">
    <source>
        <dbReference type="ARBA" id="ARBA00023180"/>
    </source>
</evidence>
<dbReference type="InterPro" id="IPR051275">
    <property type="entry name" value="Cell_adhesion_signaling"/>
</dbReference>
<keyword evidence="4" id="KW-0325">Glycoprotein</keyword>
<feature type="compositionally biased region" description="Low complexity" evidence="6">
    <location>
        <begin position="442"/>
        <end position="452"/>
    </location>
</feature>
<dbReference type="InterPro" id="IPR013783">
    <property type="entry name" value="Ig-like_fold"/>
</dbReference>
<dbReference type="OrthoDB" id="6061647at2759"/>
<dbReference type="SMART" id="SM00409">
    <property type="entry name" value="IG"/>
    <property type="match status" value="2"/>
</dbReference>
<evidence type="ECO:0000256" key="3">
    <source>
        <dbReference type="ARBA" id="ARBA00023157"/>
    </source>
</evidence>
<evidence type="ECO:0000259" key="8">
    <source>
        <dbReference type="PROSITE" id="PS50835"/>
    </source>
</evidence>
<keyword evidence="2 7" id="KW-0472">Membrane</keyword>
<comment type="subcellular location">
    <subcellularLocation>
        <location evidence="1">Membrane</location>
        <topology evidence="1">Single-pass type I membrane protein</topology>
    </subcellularLocation>
</comment>
<evidence type="ECO:0000256" key="1">
    <source>
        <dbReference type="ARBA" id="ARBA00004479"/>
    </source>
</evidence>
<evidence type="ECO:0000313" key="9">
    <source>
        <dbReference type="EMBL" id="VDI06732.1"/>
    </source>
</evidence>
<keyword evidence="3" id="KW-1015">Disulfide bond</keyword>
<evidence type="ECO:0000256" key="2">
    <source>
        <dbReference type="ARBA" id="ARBA00023136"/>
    </source>
</evidence>
<feature type="region of interest" description="Disordered" evidence="6">
    <location>
        <begin position="408"/>
        <end position="427"/>
    </location>
</feature>
<evidence type="ECO:0000313" key="10">
    <source>
        <dbReference type="Proteomes" id="UP000596742"/>
    </source>
</evidence>
<feature type="domain" description="Ig-like" evidence="8">
    <location>
        <begin position="84"/>
        <end position="166"/>
    </location>
</feature>
<dbReference type="InterPro" id="IPR003599">
    <property type="entry name" value="Ig_sub"/>
</dbReference>
<feature type="compositionally biased region" description="Basic and acidic residues" evidence="6">
    <location>
        <begin position="574"/>
        <end position="587"/>
    </location>
</feature>
<proteinExistence type="predicted"/>
<feature type="non-terminal residue" evidence="9">
    <location>
        <position position="594"/>
    </location>
</feature>
<feature type="region of interest" description="Disordered" evidence="6">
    <location>
        <begin position="571"/>
        <end position="594"/>
    </location>
</feature>